<keyword evidence="12" id="KW-0624">Polysaccharide degradation</keyword>
<evidence type="ECO:0000256" key="13">
    <source>
        <dbReference type="ARBA" id="ARBA00037312"/>
    </source>
</evidence>
<dbReference type="OrthoDB" id="339764at2759"/>
<evidence type="ECO:0000256" key="7">
    <source>
        <dbReference type="ARBA" id="ARBA00023157"/>
    </source>
</evidence>
<evidence type="ECO:0000256" key="2">
    <source>
        <dbReference type="ARBA" id="ARBA00008834"/>
    </source>
</evidence>
<dbReference type="PANTHER" id="PTHR31736:SF12">
    <property type="entry name" value="EXO-POLYGALACTURONASE, PUTATIVE-RELATED"/>
    <property type="match status" value="1"/>
</dbReference>
<gene>
    <name evidence="18" type="ORF">ANOM_009742</name>
</gene>
<dbReference type="GO" id="GO:0004650">
    <property type="term" value="F:polygalacturonase activity"/>
    <property type="evidence" value="ECO:0007669"/>
    <property type="project" value="InterPro"/>
</dbReference>
<comment type="catalytic activity">
    <reaction evidence="15">
        <text>[(1-&gt;4)-alpha-D-galacturonosyl](n) + H2O = alpha-D-galacturonate + [(1-&gt;4)-alpha-D-galacturonosyl](n-1)</text>
        <dbReference type="Rhea" id="RHEA:14117"/>
        <dbReference type="Rhea" id="RHEA-COMP:14570"/>
        <dbReference type="Rhea" id="RHEA-COMP:14572"/>
        <dbReference type="ChEBI" id="CHEBI:15377"/>
        <dbReference type="ChEBI" id="CHEBI:58658"/>
        <dbReference type="ChEBI" id="CHEBI:140523"/>
        <dbReference type="EC" id="3.2.1.67"/>
    </reaction>
</comment>
<evidence type="ECO:0000256" key="9">
    <source>
        <dbReference type="ARBA" id="ARBA00023277"/>
    </source>
</evidence>
<dbReference type="EMBL" id="JNOM01000331">
    <property type="protein sequence ID" value="KNG82596.1"/>
    <property type="molecule type" value="Genomic_DNA"/>
</dbReference>
<dbReference type="AlphaFoldDB" id="A0A0L1ISP1"/>
<evidence type="ECO:0000256" key="3">
    <source>
        <dbReference type="ARBA" id="ARBA00022525"/>
    </source>
</evidence>
<keyword evidence="9" id="KW-0119">Carbohydrate metabolism</keyword>
<evidence type="ECO:0000256" key="15">
    <source>
        <dbReference type="ARBA" id="ARBA00048766"/>
    </source>
</evidence>
<dbReference type="GO" id="GO:0071555">
    <property type="term" value="P:cell wall organization"/>
    <property type="evidence" value="ECO:0007669"/>
    <property type="project" value="UniProtKB-KW"/>
</dbReference>
<dbReference type="GO" id="GO:0005576">
    <property type="term" value="C:extracellular region"/>
    <property type="evidence" value="ECO:0007669"/>
    <property type="project" value="UniProtKB-SubCell"/>
</dbReference>
<evidence type="ECO:0000256" key="12">
    <source>
        <dbReference type="ARBA" id="ARBA00023326"/>
    </source>
</evidence>
<feature type="signal peptide" evidence="17">
    <location>
        <begin position="1"/>
        <end position="23"/>
    </location>
</feature>
<keyword evidence="6 16" id="KW-0378">Hydrolase</keyword>
<comment type="function">
    <text evidence="13">Specific in hydrolyzing the terminal glycosidic bond of polygalacturonic acid and oligogalacturonates.</text>
</comment>
<evidence type="ECO:0000256" key="4">
    <source>
        <dbReference type="ARBA" id="ARBA00022729"/>
    </source>
</evidence>
<dbReference type="InterPro" id="IPR000743">
    <property type="entry name" value="Glyco_hydro_28"/>
</dbReference>
<evidence type="ECO:0000256" key="6">
    <source>
        <dbReference type="ARBA" id="ARBA00022801"/>
    </source>
</evidence>
<accession>A0A0L1ISP1</accession>
<dbReference type="InterPro" id="IPR011050">
    <property type="entry name" value="Pectin_lyase_fold/virulence"/>
</dbReference>
<evidence type="ECO:0000256" key="11">
    <source>
        <dbReference type="ARBA" id="ARBA00023316"/>
    </source>
</evidence>
<proteinExistence type="inferred from homology"/>
<dbReference type="STRING" id="1509407.A0A0L1ISP1"/>
<dbReference type="Proteomes" id="UP000037505">
    <property type="component" value="Unassembled WGS sequence"/>
</dbReference>
<name>A0A0L1ISP1_ASPN3</name>
<dbReference type="EC" id="3.2.1.67" evidence="14"/>
<dbReference type="InterPro" id="IPR012334">
    <property type="entry name" value="Pectin_lyas_fold"/>
</dbReference>
<reference evidence="18 19" key="1">
    <citation type="submission" date="2014-06" db="EMBL/GenBank/DDBJ databases">
        <title>The Genome of the Aflatoxigenic Filamentous Fungus Aspergillus nomius.</title>
        <authorList>
            <person name="Moore M.G."/>
            <person name="Shannon B.M."/>
            <person name="Brian M.M."/>
        </authorList>
    </citation>
    <scope>NUCLEOTIDE SEQUENCE [LARGE SCALE GENOMIC DNA]</scope>
    <source>
        <strain evidence="18 19">NRRL 13137</strain>
    </source>
</reference>
<keyword evidence="8" id="KW-0325">Glycoprotein</keyword>
<evidence type="ECO:0000256" key="17">
    <source>
        <dbReference type="SAM" id="SignalP"/>
    </source>
</evidence>
<comment type="subcellular location">
    <subcellularLocation>
        <location evidence="1">Secreted</location>
    </subcellularLocation>
</comment>
<keyword evidence="10 16" id="KW-0326">Glycosidase</keyword>
<feature type="chain" id="PRO_5005552855" description="galacturonan 1,4-alpha-galacturonidase" evidence="17">
    <location>
        <begin position="24"/>
        <end position="426"/>
    </location>
</feature>
<dbReference type="GO" id="GO:0047911">
    <property type="term" value="F:galacturan 1,4-alpha-galacturonidase activity"/>
    <property type="evidence" value="ECO:0007669"/>
    <property type="project" value="UniProtKB-EC"/>
</dbReference>
<sequence>MRWLSTSLVAASLSLGLSAIGHASQIDHKGNICTVKANGNQTDDVPRLLEAFQKCGHGGTIVFPEDQSYWIASRLNPILSDVTIEWRGKWTFSDDLEYWRNNSYPVAFQNHAAGFVITGHNITIDGYGTGGIDGNGNVWYTAEAGTTQPGRPMPFVFWNVSDVHVDNFYVKDPPLWALNIMNGTDMQFNNIYCNATAVDAPYGENWVQNTDGFDTMDARNIRLTNFVYQGGDDCVAVKPRSYDIDIHNVTCRGGNGIAIGSVGQYKEDSSVENVRIDKVKLIRYNEDMHASAYIKTWIGVPTPQDSYESAGLPRGGGWGNVSNIVFSNFEIQGANTGPMIYQNEGNNGSFAGTSLMTVSDITFANFTGYVANEDEVTSTISCSKDHPCYDIKFDNVVLYPGKNASKPGIGSCKWTTDDGVQGLEGC</sequence>
<keyword evidence="11" id="KW-0961">Cell wall biogenesis/degradation</keyword>
<keyword evidence="7" id="KW-1015">Disulfide bond</keyword>
<keyword evidence="19" id="KW-1185">Reference proteome</keyword>
<evidence type="ECO:0000256" key="5">
    <source>
        <dbReference type="ARBA" id="ARBA00022737"/>
    </source>
</evidence>
<evidence type="ECO:0000256" key="10">
    <source>
        <dbReference type="ARBA" id="ARBA00023295"/>
    </source>
</evidence>
<evidence type="ECO:0000313" key="19">
    <source>
        <dbReference type="Proteomes" id="UP000037505"/>
    </source>
</evidence>
<comment type="caution">
    <text evidence="18">The sequence shown here is derived from an EMBL/GenBank/DDBJ whole genome shotgun (WGS) entry which is preliminary data.</text>
</comment>
<protein>
    <recommendedName>
        <fullName evidence="14">galacturonan 1,4-alpha-galacturonidase</fullName>
        <ecNumber evidence="14">3.2.1.67</ecNumber>
    </recommendedName>
</protein>
<dbReference type="PANTHER" id="PTHR31736">
    <property type="match status" value="1"/>
</dbReference>
<keyword evidence="4 17" id="KW-0732">Signal</keyword>
<evidence type="ECO:0000256" key="1">
    <source>
        <dbReference type="ARBA" id="ARBA00004613"/>
    </source>
</evidence>
<keyword evidence="3" id="KW-0964">Secreted</keyword>
<dbReference type="SUPFAM" id="SSF51126">
    <property type="entry name" value="Pectin lyase-like"/>
    <property type="match status" value="1"/>
</dbReference>
<comment type="similarity">
    <text evidence="2 16">Belongs to the glycosyl hydrolase 28 family.</text>
</comment>
<organism evidence="18 19">
    <name type="scientific">Aspergillus nomiae NRRL (strain ATCC 15546 / NRRL 13137 / CBS 260.88 / M93)</name>
    <dbReference type="NCBI Taxonomy" id="1509407"/>
    <lineage>
        <taxon>Eukaryota</taxon>
        <taxon>Fungi</taxon>
        <taxon>Dikarya</taxon>
        <taxon>Ascomycota</taxon>
        <taxon>Pezizomycotina</taxon>
        <taxon>Eurotiomycetes</taxon>
        <taxon>Eurotiomycetidae</taxon>
        <taxon>Eurotiales</taxon>
        <taxon>Aspergillaceae</taxon>
        <taxon>Aspergillus</taxon>
        <taxon>Aspergillus subgen. Circumdati</taxon>
    </lineage>
</organism>
<keyword evidence="5" id="KW-0677">Repeat</keyword>
<evidence type="ECO:0000313" key="18">
    <source>
        <dbReference type="EMBL" id="KNG82596.1"/>
    </source>
</evidence>
<dbReference type="RefSeq" id="XP_015403519.1">
    <property type="nucleotide sequence ID" value="XM_015554998.1"/>
</dbReference>
<dbReference type="GO" id="GO:0000272">
    <property type="term" value="P:polysaccharide catabolic process"/>
    <property type="evidence" value="ECO:0007669"/>
    <property type="project" value="UniProtKB-KW"/>
</dbReference>
<dbReference type="GeneID" id="26811546"/>
<evidence type="ECO:0000256" key="14">
    <source>
        <dbReference type="ARBA" id="ARBA00038933"/>
    </source>
</evidence>
<evidence type="ECO:0000256" key="16">
    <source>
        <dbReference type="RuleBase" id="RU361169"/>
    </source>
</evidence>
<evidence type="ECO:0000256" key="8">
    <source>
        <dbReference type="ARBA" id="ARBA00023180"/>
    </source>
</evidence>
<dbReference type="Gene3D" id="2.160.20.10">
    <property type="entry name" value="Single-stranded right-handed beta-helix, Pectin lyase-like"/>
    <property type="match status" value="1"/>
</dbReference>
<dbReference type="Pfam" id="PF00295">
    <property type="entry name" value="Glyco_hydro_28"/>
    <property type="match status" value="1"/>
</dbReference>